<reference evidence="2" key="2">
    <citation type="submission" date="2020-05" db="EMBL/GenBank/DDBJ databases">
        <authorList>
            <person name="Kim H.-S."/>
            <person name="Proctor R.H."/>
            <person name="Brown D.W."/>
        </authorList>
    </citation>
    <scope>NUCLEOTIDE SEQUENCE</scope>
    <source>
        <strain evidence="2">NRRL 20472</strain>
    </source>
</reference>
<reference evidence="2" key="1">
    <citation type="journal article" date="2020" name="BMC Genomics">
        <title>Correction to: Identification and distribution of gene clusters required for synthesis of sphingolipid metabolism inhibitors in diverse species of the filamentous fungus Fusarium.</title>
        <authorList>
            <person name="Kim H.S."/>
            <person name="Lohmar J.M."/>
            <person name="Busman M."/>
            <person name="Brown D.W."/>
            <person name="Naumann T.A."/>
            <person name="Divon H.H."/>
            <person name="Lysoe E."/>
            <person name="Uhlig S."/>
            <person name="Proctor R.H."/>
        </authorList>
    </citation>
    <scope>NUCLEOTIDE SEQUENCE</scope>
    <source>
        <strain evidence="2">NRRL 20472</strain>
    </source>
</reference>
<keyword evidence="1" id="KW-1133">Transmembrane helix</keyword>
<keyword evidence="1" id="KW-0472">Membrane</keyword>
<gene>
    <name evidence="2" type="ORF">FSARC_2396</name>
</gene>
<sequence>MVKLVHDIERLEAPYTKFFSNFQDILDYVLSGDEAALVGRPREGWVMLHGLHPVTCRLQSSVEYPIVEYALQKLATKAKTEDGCTTLSYTTKSLVGVFNVFKNCLMAAFLGVPVALQALDVTTTGATVGIYLAALLVFGILVQFLMEDHTVQTLLTMAYAAVLVANMSPK</sequence>
<evidence type="ECO:0000313" key="2">
    <source>
        <dbReference type="EMBL" id="KAF4970615.1"/>
    </source>
</evidence>
<dbReference type="Proteomes" id="UP000622797">
    <property type="component" value="Unassembled WGS sequence"/>
</dbReference>
<proteinExistence type="predicted"/>
<feature type="transmembrane region" description="Helical" evidence="1">
    <location>
        <begin position="96"/>
        <end position="116"/>
    </location>
</feature>
<organism evidence="2 3">
    <name type="scientific">Fusarium sarcochroum</name>
    <dbReference type="NCBI Taxonomy" id="1208366"/>
    <lineage>
        <taxon>Eukaryota</taxon>
        <taxon>Fungi</taxon>
        <taxon>Dikarya</taxon>
        <taxon>Ascomycota</taxon>
        <taxon>Pezizomycotina</taxon>
        <taxon>Sordariomycetes</taxon>
        <taxon>Hypocreomycetidae</taxon>
        <taxon>Hypocreales</taxon>
        <taxon>Nectriaceae</taxon>
        <taxon>Fusarium</taxon>
        <taxon>Fusarium lateritium species complex</taxon>
    </lineage>
</organism>
<dbReference type="EMBL" id="JABEXW010000115">
    <property type="protein sequence ID" value="KAF4970615.1"/>
    <property type="molecule type" value="Genomic_DNA"/>
</dbReference>
<accession>A0A8H4U6T9</accession>
<comment type="caution">
    <text evidence="2">The sequence shown here is derived from an EMBL/GenBank/DDBJ whole genome shotgun (WGS) entry which is preliminary data.</text>
</comment>
<keyword evidence="3" id="KW-1185">Reference proteome</keyword>
<evidence type="ECO:0000313" key="3">
    <source>
        <dbReference type="Proteomes" id="UP000622797"/>
    </source>
</evidence>
<name>A0A8H4U6T9_9HYPO</name>
<evidence type="ECO:0000256" key="1">
    <source>
        <dbReference type="SAM" id="Phobius"/>
    </source>
</evidence>
<protein>
    <submittedName>
        <fullName evidence="2">Uncharacterized protein</fullName>
    </submittedName>
</protein>
<feature type="transmembrane region" description="Helical" evidence="1">
    <location>
        <begin position="128"/>
        <end position="145"/>
    </location>
</feature>
<dbReference type="OrthoDB" id="5079013at2759"/>
<keyword evidence="1" id="KW-0812">Transmembrane</keyword>
<dbReference type="AlphaFoldDB" id="A0A8H4U6T9"/>